<organism evidence="2 3">
    <name type="scientific">Paramuricea clavata</name>
    <name type="common">Red gorgonian</name>
    <name type="synonym">Violescent sea-whip</name>
    <dbReference type="NCBI Taxonomy" id="317549"/>
    <lineage>
        <taxon>Eukaryota</taxon>
        <taxon>Metazoa</taxon>
        <taxon>Cnidaria</taxon>
        <taxon>Anthozoa</taxon>
        <taxon>Octocorallia</taxon>
        <taxon>Malacalcyonacea</taxon>
        <taxon>Plexauridae</taxon>
        <taxon>Paramuricea</taxon>
    </lineage>
</organism>
<dbReference type="Proteomes" id="UP001152795">
    <property type="component" value="Unassembled WGS sequence"/>
</dbReference>
<dbReference type="OrthoDB" id="5980793at2759"/>
<accession>A0A6S7IJ39</accession>
<name>A0A6S7IJ39_PARCT</name>
<proteinExistence type="predicted"/>
<protein>
    <submittedName>
        <fullName evidence="2">Uncharacterized protein</fullName>
    </submittedName>
</protein>
<keyword evidence="3" id="KW-1185">Reference proteome</keyword>
<dbReference type="AlphaFoldDB" id="A0A6S7IJ39"/>
<dbReference type="InterPro" id="IPR003582">
    <property type="entry name" value="ShKT_dom"/>
</dbReference>
<comment type="caution">
    <text evidence="1">Lacks conserved residue(s) required for the propagation of feature annotation.</text>
</comment>
<evidence type="ECO:0000313" key="3">
    <source>
        <dbReference type="Proteomes" id="UP001152795"/>
    </source>
</evidence>
<evidence type="ECO:0000313" key="2">
    <source>
        <dbReference type="EMBL" id="CAB4019074.1"/>
    </source>
</evidence>
<gene>
    <name evidence="2" type="ORF">PACLA_8A075947</name>
</gene>
<dbReference type="PANTHER" id="PTHR21724:SF109">
    <property type="entry name" value="SHKT DOMAIN-CONTAINING PROTEIN"/>
    <property type="match status" value="1"/>
</dbReference>
<dbReference type="SMART" id="SM00254">
    <property type="entry name" value="ShKT"/>
    <property type="match status" value="2"/>
</dbReference>
<sequence length="183" mass="20756">MKSFSITVLLASATLIMGGRLEWFGVSEFEDAGCVDKYPTKECKEHAAIEGYCDDHKEFMETRCAKSCGFCQPQVPLGPGIECKDKIEGCAEHAAIEDYCKYNEEFMIKYCRKTCGLCRQPNAPGKELFWETTPWGECKQGVQRRGVKCIHVYEGKDYQVDLKYCRDNLTDEAEPADKRDCVA</sequence>
<dbReference type="PANTHER" id="PTHR21724">
    <property type="entry name" value="SHKT DOMAIN-CONTAINING PROTEIN"/>
    <property type="match status" value="1"/>
</dbReference>
<evidence type="ECO:0000256" key="1">
    <source>
        <dbReference type="PROSITE-ProRule" id="PRU01005"/>
    </source>
</evidence>
<dbReference type="PROSITE" id="PS51670">
    <property type="entry name" value="SHKT"/>
    <property type="match status" value="2"/>
</dbReference>
<comment type="caution">
    <text evidence="2">The sequence shown here is derived from an EMBL/GenBank/DDBJ whole genome shotgun (WGS) entry which is preliminary data.</text>
</comment>
<dbReference type="EMBL" id="CACRXK020010285">
    <property type="protein sequence ID" value="CAB4019074.1"/>
    <property type="molecule type" value="Genomic_DNA"/>
</dbReference>
<dbReference type="Pfam" id="PF01549">
    <property type="entry name" value="ShK"/>
    <property type="match status" value="2"/>
</dbReference>
<reference evidence="2" key="1">
    <citation type="submission" date="2020-04" db="EMBL/GenBank/DDBJ databases">
        <authorList>
            <person name="Alioto T."/>
            <person name="Alioto T."/>
            <person name="Gomez Garrido J."/>
        </authorList>
    </citation>
    <scope>NUCLEOTIDE SEQUENCE</scope>
    <source>
        <strain evidence="2">A484AB</strain>
    </source>
</reference>
<dbReference type="Gene3D" id="1.10.10.1940">
    <property type="match status" value="2"/>
</dbReference>